<name>A0A382EXA6_9ZZZZ</name>
<dbReference type="EMBL" id="UINC01046706">
    <property type="protein sequence ID" value="SVB55059.1"/>
    <property type="molecule type" value="Genomic_DNA"/>
</dbReference>
<accession>A0A382EXA6</accession>
<dbReference type="AlphaFoldDB" id="A0A382EXA6"/>
<organism evidence="1">
    <name type="scientific">marine metagenome</name>
    <dbReference type="NCBI Taxonomy" id="408172"/>
    <lineage>
        <taxon>unclassified sequences</taxon>
        <taxon>metagenomes</taxon>
        <taxon>ecological metagenomes</taxon>
    </lineage>
</organism>
<feature type="non-terminal residue" evidence="1">
    <location>
        <position position="1"/>
    </location>
</feature>
<reference evidence="1" key="1">
    <citation type="submission" date="2018-05" db="EMBL/GenBank/DDBJ databases">
        <authorList>
            <person name="Lanie J.A."/>
            <person name="Ng W.-L."/>
            <person name="Kazmierczak K.M."/>
            <person name="Andrzejewski T.M."/>
            <person name="Davidsen T.M."/>
            <person name="Wayne K.J."/>
            <person name="Tettelin H."/>
            <person name="Glass J.I."/>
            <person name="Rusch D."/>
            <person name="Podicherti R."/>
            <person name="Tsui H.-C.T."/>
            <person name="Winkler M.E."/>
        </authorList>
    </citation>
    <scope>NUCLEOTIDE SEQUENCE</scope>
</reference>
<dbReference type="InterPro" id="IPR029069">
    <property type="entry name" value="HotDog_dom_sf"/>
</dbReference>
<protein>
    <submittedName>
        <fullName evidence="1">Uncharacterized protein</fullName>
    </submittedName>
</protein>
<sequence>NLPGPIVPGIMSMGMMARLLTDWAGAEALKDLDVVFRQPVPHHKPITIAATVTDTRQEDGENMVECDILMTGAEGERYVGGKAIIALPSKP</sequence>
<gene>
    <name evidence="1" type="ORF">METZ01_LOCUS207913</name>
</gene>
<proteinExistence type="predicted"/>
<dbReference type="SUPFAM" id="SSF54637">
    <property type="entry name" value="Thioesterase/thiol ester dehydrase-isomerase"/>
    <property type="match status" value="1"/>
</dbReference>
<dbReference type="Gene3D" id="3.10.129.10">
    <property type="entry name" value="Hotdog Thioesterase"/>
    <property type="match status" value="1"/>
</dbReference>
<evidence type="ECO:0000313" key="1">
    <source>
        <dbReference type="EMBL" id="SVB55059.1"/>
    </source>
</evidence>